<evidence type="ECO:0000256" key="2">
    <source>
        <dbReference type="ARBA" id="ARBA00022692"/>
    </source>
</evidence>
<proteinExistence type="predicted"/>
<reference evidence="7 8" key="1">
    <citation type="submission" date="2016-07" db="EMBL/GenBank/DDBJ databases">
        <title>Pervasive Adenine N6-methylation of Active Genes in Fungi.</title>
        <authorList>
            <consortium name="DOE Joint Genome Institute"/>
            <person name="Mondo S.J."/>
            <person name="Dannebaum R.O."/>
            <person name="Kuo R.C."/>
            <person name="Labutti K."/>
            <person name="Haridas S."/>
            <person name="Kuo A."/>
            <person name="Salamov A."/>
            <person name="Ahrendt S.R."/>
            <person name="Lipzen A."/>
            <person name="Sullivan W."/>
            <person name="Andreopoulos W.B."/>
            <person name="Clum A."/>
            <person name="Lindquist E."/>
            <person name="Daum C."/>
            <person name="Ramamoorthy G.K."/>
            <person name="Gryganskyi A."/>
            <person name="Culley D."/>
            <person name="Magnuson J.K."/>
            <person name="James T.Y."/>
            <person name="O'Malley M.A."/>
            <person name="Stajich J.E."/>
            <person name="Spatafora J.W."/>
            <person name="Visel A."/>
            <person name="Grigoriev I.V."/>
        </authorList>
    </citation>
    <scope>NUCLEOTIDE SEQUENCE [LARGE SCALE GENOMIC DNA]</scope>
    <source>
        <strain evidence="7 8">NRRL 1336</strain>
    </source>
</reference>
<feature type="transmembrane region" description="Helical" evidence="6">
    <location>
        <begin position="6"/>
        <end position="30"/>
    </location>
</feature>
<comment type="caution">
    <text evidence="7">The sequence shown here is derived from an EMBL/GenBank/DDBJ whole genome shotgun (WGS) entry which is preliminary data.</text>
</comment>
<dbReference type="STRING" id="90262.A0A1X2I042"/>
<feature type="transmembrane region" description="Helical" evidence="6">
    <location>
        <begin position="379"/>
        <end position="401"/>
    </location>
</feature>
<dbReference type="GO" id="GO:0005783">
    <property type="term" value="C:endoplasmic reticulum"/>
    <property type="evidence" value="ECO:0007669"/>
    <property type="project" value="TreeGrafter"/>
</dbReference>
<evidence type="ECO:0000256" key="5">
    <source>
        <dbReference type="SAM" id="MobiDB-lite"/>
    </source>
</evidence>
<dbReference type="AlphaFoldDB" id="A0A1X2I042"/>
<name>A0A1X2I042_9FUNG</name>
<protein>
    <submittedName>
        <fullName evidence="7">Auxin efflux carrier</fullName>
    </submittedName>
</protein>
<dbReference type="GO" id="GO:0055085">
    <property type="term" value="P:transmembrane transport"/>
    <property type="evidence" value="ECO:0007669"/>
    <property type="project" value="InterPro"/>
</dbReference>
<feature type="transmembrane region" description="Helical" evidence="6">
    <location>
        <begin position="413"/>
        <end position="437"/>
    </location>
</feature>
<feature type="region of interest" description="Disordered" evidence="5">
    <location>
        <begin position="224"/>
        <end position="243"/>
    </location>
</feature>
<feature type="compositionally biased region" description="Low complexity" evidence="5">
    <location>
        <begin position="233"/>
        <end position="243"/>
    </location>
</feature>
<dbReference type="PANTHER" id="PTHR31794">
    <property type="entry name" value="AUXIN EFFLUX TRANSPORTER FAMILY PROTEIN (EUROFUNG)"/>
    <property type="match status" value="1"/>
</dbReference>
<evidence type="ECO:0000256" key="6">
    <source>
        <dbReference type="SAM" id="Phobius"/>
    </source>
</evidence>
<keyword evidence="8" id="KW-1185">Reference proteome</keyword>
<evidence type="ECO:0000313" key="7">
    <source>
        <dbReference type="EMBL" id="ORZ06492.1"/>
    </source>
</evidence>
<feature type="transmembrane region" description="Helical" evidence="6">
    <location>
        <begin position="143"/>
        <end position="161"/>
    </location>
</feature>
<keyword evidence="2 6" id="KW-0812">Transmembrane</keyword>
<dbReference type="PANTHER" id="PTHR31794:SF2">
    <property type="entry name" value="AUXIN EFFLUX TRANSPORTER FAMILY PROTEIN (EUROFUNG)"/>
    <property type="match status" value="1"/>
</dbReference>
<evidence type="ECO:0000256" key="4">
    <source>
        <dbReference type="ARBA" id="ARBA00023136"/>
    </source>
</evidence>
<dbReference type="Proteomes" id="UP000193560">
    <property type="component" value="Unassembled WGS sequence"/>
</dbReference>
<feature type="transmembrane region" description="Helical" evidence="6">
    <location>
        <begin position="68"/>
        <end position="90"/>
    </location>
</feature>
<comment type="subcellular location">
    <subcellularLocation>
        <location evidence="1">Membrane</location>
        <topology evidence="1">Multi-pass membrane protein</topology>
    </subcellularLocation>
</comment>
<dbReference type="GO" id="GO:0016020">
    <property type="term" value="C:membrane"/>
    <property type="evidence" value="ECO:0007669"/>
    <property type="project" value="UniProtKB-SubCell"/>
</dbReference>
<evidence type="ECO:0000256" key="1">
    <source>
        <dbReference type="ARBA" id="ARBA00004141"/>
    </source>
</evidence>
<dbReference type="OrthoDB" id="191139at2759"/>
<sequence>MLQLIIASVQAILQVMTVVICGLIFAKAGYFPMDKQKWLSKLNLMYFTPCLLFSNVASIISFDKLLAYWPIPVFYYTYSLVFYAITQLATRLGGLPRQQRRFVLACVMFQNTNSLPLAIISSLAVSEAASLLFWHADDTPDEVAARGISYTLFFAIFGNLLRWSYGYRLLQTHNDDVVVTDDDDSSKINANNIYQGYHDTEQQQQWHAPSTSSSLDRHQAVNETSALLPKPPNSNNSSSSSSSNNAIMQRLTLRIQQIMTPPLYAALLALVVGLSPLQQVLYNPHSFLYPSFTKAIEMCGKAAVPIILSCLGAQLASMTGEATEEHGGHDDTATATTMTSCVTLAVVMRMLVAPLFVFPLVILFVQYGSAYSILATDPVFIVMMLVLGCTPTAINLIQIAQVNGMFEHEMLSMLFWSYGVVCVPLVTLVVFVALNVVDRLL</sequence>
<feature type="transmembrane region" description="Helical" evidence="6">
    <location>
        <begin position="346"/>
        <end position="367"/>
    </location>
</feature>
<feature type="transmembrane region" description="Helical" evidence="6">
    <location>
        <begin position="42"/>
        <end position="62"/>
    </location>
</feature>
<keyword evidence="3 6" id="KW-1133">Transmembrane helix</keyword>
<keyword evidence="4 6" id="KW-0472">Membrane</keyword>
<feature type="transmembrane region" description="Helical" evidence="6">
    <location>
        <begin position="102"/>
        <end position="123"/>
    </location>
</feature>
<dbReference type="InterPro" id="IPR004776">
    <property type="entry name" value="Mem_transp_PIN-like"/>
</dbReference>
<evidence type="ECO:0000313" key="8">
    <source>
        <dbReference type="Proteomes" id="UP000193560"/>
    </source>
</evidence>
<evidence type="ECO:0000256" key="3">
    <source>
        <dbReference type="ARBA" id="ARBA00022989"/>
    </source>
</evidence>
<dbReference type="Pfam" id="PF03547">
    <property type="entry name" value="Mem_trans"/>
    <property type="match status" value="1"/>
</dbReference>
<feature type="transmembrane region" description="Helical" evidence="6">
    <location>
        <begin position="263"/>
        <end position="282"/>
    </location>
</feature>
<dbReference type="EMBL" id="MCGE01000039">
    <property type="protein sequence ID" value="ORZ06492.1"/>
    <property type="molecule type" value="Genomic_DNA"/>
</dbReference>
<accession>A0A1X2I042</accession>
<gene>
    <name evidence="7" type="ORF">BCR42DRAFT_427219</name>
</gene>
<organism evidence="7 8">
    <name type="scientific">Absidia repens</name>
    <dbReference type="NCBI Taxonomy" id="90262"/>
    <lineage>
        <taxon>Eukaryota</taxon>
        <taxon>Fungi</taxon>
        <taxon>Fungi incertae sedis</taxon>
        <taxon>Mucoromycota</taxon>
        <taxon>Mucoromycotina</taxon>
        <taxon>Mucoromycetes</taxon>
        <taxon>Mucorales</taxon>
        <taxon>Cunninghamellaceae</taxon>
        <taxon>Absidia</taxon>
    </lineage>
</organism>